<feature type="transmembrane region" description="Helical" evidence="1">
    <location>
        <begin position="20"/>
        <end position="47"/>
    </location>
</feature>
<name>A0A1I6M3M0_9BACT</name>
<keyword evidence="1" id="KW-0812">Transmembrane</keyword>
<evidence type="ECO:0000256" key="1">
    <source>
        <dbReference type="SAM" id="Phobius"/>
    </source>
</evidence>
<keyword evidence="3" id="KW-1185">Reference proteome</keyword>
<keyword evidence="1" id="KW-0472">Membrane</keyword>
<accession>A0A1I6M3M0</accession>
<dbReference type="RefSeq" id="WP_089838515.1">
    <property type="nucleotide sequence ID" value="NZ_FOZL01000001.1"/>
</dbReference>
<evidence type="ECO:0000313" key="3">
    <source>
        <dbReference type="Proteomes" id="UP000199024"/>
    </source>
</evidence>
<dbReference type="EMBL" id="FOZL01000001">
    <property type="protein sequence ID" value="SFS10286.1"/>
    <property type="molecule type" value="Genomic_DNA"/>
</dbReference>
<organism evidence="2 3">
    <name type="scientific">Granulicella pectinivorans</name>
    <dbReference type="NCBI Taxonomy" id="474950"/>
    <lineage>
        <taxon>Bacteria</taxon>
        <taxon>Pseudomonadati</taxon>
        <taxon>Acidobacteriota</taxon>
        <taxon>Terriglobia</taxon>
        <taxon>Terriglobales</taxon>
        <taxon>Acidobacteriaceae</taxon>
        <taxon>Granulicella</taxon>
    </lineage>
</organism>
<keyword evidence="1" id="KW-1133">Transmembrane helix</keyword>
<gene>
    <name evidence="2" type="ORF">SAMN05421771_1771</name>
</gene>
<dbReference type="AlphaFoldDB" id="A0A1I6M3M0"/>
<evidence type="ECO:0000313" key="2">
    <source>
        <dbReference type="EMBL" id="SFS10286.1"/>
    </source>
</evidence>
<dbReference type="Proteomes" id="UP000199024">
    <property type="component" value="Unassembled WGS sequence"/>
</dbReference>
<sequence>MEESALKMLIAALESQRDALAFWLNLCSLAVAVGVIAEIAFVLRAYSEDMDDWRRGIVRAPHRPSKKWLWFELFGVLLVSAGVAGEFWVDVKAGSLETQIRKANGNLVLFLEQKTEAASKSAQEAEHAAGRATELSDVAKKKAESVFGIAAKANESATGALAMAGDAKAQVGEVKSNIADVDAKYAPRTLSKINREVLIEFLRKAPVKPKEPIQMNFDVTATDGEVYGREIASAINEPSTGWKANNPVVATGDGEKVGIFLAVREIASAPPGAAFLQQALKNAGIGGQGIEDPRLPVGSSKIMILICRKN</sequence>
<reference evidence="2 3" key="1">
    <citation type="submission" date="2016-10" db="EMBL/GenBank/DDBJ databases">
        <authorList>
            <person name="de Groot N.N."/>
        </authorList>
    </citation>
    <scope>NUCLEOTIDE SEQUENCE [LARGE SCALE GENOMIC DNA]</scope>
    <source>
        <strain evidence="2 3">DSM 21001</strain>
    </source>
</reference>
<feature type="transmembrane region" description="Helical" evidence="1">
    <location>
        <begin position="68"/>
        <end position="89"/>
    </location>
</feature>
<proteinExistence type="predicted"/>
<protein>
    <submittedName>
        <fullName evidence="2">Uncharacterized protein</fullName>
    </submittedName>
</protein>